<evidence type="ECO:0000256" key="1">
    <source>
        <dbReference type="ARBA" id="ARBA00006471"/>
    </source>
</evidence>
<dbReference type="GO" id="GO:0006412">
    <property type="term" value="P:translation"/>
    <property type="evidence" value="ECO:0007669"/>
    <property type="project" value="UniProtKB-UniRule"/>
</dbReference>
<keyword evidence="5" id="KW-0694">RNA-binding</keyword>
<gene>
    <name evidence="5" type="primary">rpsH</name>
    <name evidence="7" type="ORF">AUJ73_02490</name>
</gene>
<dbReference type="PROSITE" id="PS00053">
    <property type="entry name" value="RIBOSOMAL_S8"/>
    <property type="match status" value="1"/>
</dbReference>
<evidence type="ECO:0000313" key="8">
    <source>
        <dbReference type="Proteomes" id="UP000183120"/>
    </source>
</evidence>
<dbReference type="NCBIfam" id="NF001109">
    <property type="entry name" value="PRK00136.1"/>
    <property type="match status" value="1"/>
</dbReference>
<dbReference type="InterPro" id="IPR047863">
    <property type="entry name" value="Ribosomal_uS8_CS"/>
</dbReference>
<accession>A0A1J4TW67</accession>
<evidence type="ECO:0000256" key="5">
    <source>
        <dbReference type="HAMAP-Rule" id="MF_01302"/>
    </source>
</evidence>
<evidence type="ECO:0000256" key="4">
    <source>
        <dbReference type="ARBA" id="ARBA00035258"/>
    </source>
</evidence>
<evidence type="ECO:0000256" key="6">
    <source>
        <dbReference type="RuleBase" id="RU003660"/>
    </source>
</evidence>
<dbReference type="SUPFAM" id="SSF56047">
    <property type="entry name" value="Ribosomal protein S8"/>
    <property type="match status" value="1"/>
</dbReference>
<dbReference type="STRING" id="1805209.AUJ73_02490"/>
<sequence length="131" mass="14611">MLTDSISDFIIQIKNGYMAHKDEIIAPSSNNKEAISRILSKYGYIGKIDILKESKNMKKIKVELLYKNLIPQLTNIVRISKPGKKVYVKASKIHKVIGGMGDTIITTPMGMLSGKEAKRKGVGGELICKFW</sequence>
<evidence type="ECO:0000256" key="3">
    <source>
        <dbReference type="ARBA" id="ARBA00023274"/>
    </source>
</evidence>
<dbReference type="GO" id="GO:1990904">
    <property type="term" value="C:ribonucleoprotein complex"/>
    <property type="evidence" value="ECO:0007669"/>
    <property type="project" value="UniProtKB-KW"/>
</dbReference>
<dbReference type="GO" id="GO:0005840">
    <property type="term" value="C:ribosome"/>
    <property type="evidence" value="ECO:0007669"/>
    <property type="project" value="UniProtKB-KW"/>
</dbReference>
<keyword evidence="2 5" id="KW-0689">Ribosomal protein</keyword>
<comment type="caution">
    <text evidence="7">The sequence shown here is derived from an EMBL/GenBank/DDBJ whole genome shotgun (WGS) entry which is preliminary data.</text>
</comment>
<organism evidence="7 8">
    <name type="scientific">Candidatus Gottesmanbacteria bacterium CG1_02_37_22</name>
    <dbReference type="NCBI Taxonomy" id="1805209"/>
    <lineage>
        <taxon>Bacteria</taxon>
        <taxon>Candidatus Gottesmaniibacteriota</taxon>
    </lineage>
</organism>
<dbReference type="Gene3D" id="3.30.1490.10">
    <property type="match status" value="1"/>
</dbReference>
<evidence type="ECO:0000313" key="7">
    <source>
        <dbReference type="EMBL" id="OIO14319.1"/>
    </source>
</evidence>
<dbReference type="FunFam" id="3.30.1490.10:FF:000001">
    <property type="entry name" value="30S ribosomal protein S8"/>
    <property type="match status" value="1"/>
</dbReference>
<dbReference type="GO" id="GO:0005737">
    <property type="term" value="C:cytoplasm"/>
    <property type="evidence" value="ECO:0007669"/>
    <property type="project" value="UniProtKB-ARBA"/>
</dbReference>
<comment type="subunit">
    <text evidence="5">Part of the 30S ribosomal subunit. Contacts proteins S5 and S12.</text>
</comment>
<keyword evidence="5" id="KW-0699">rRNA-binding</keyword>
<comment type="similarity">
    <text evidence="1 5 6">Belongs to the universal ribosomal protein uS8 family.</text>
</comment>
<dbReference type="Proteomes" id="UP000183120">
    <property type="component" value="Unassembled WGS sequence"/>
</dbReference>
<name>A0A1J4TW67_9BACT</name>
<dbReference type="GO" id="GO:0003735">
    <property type="term" value="F:structural constituent of ribosome"/>
    <property type="evidence" value="ECO:0007669"/>
    <property type="project" value="InterPro"/>
</dbReference>
<comment type="function">
    <text evidence="5">One of the primary rRNA binding proteins, it binds directly to 16S rRNA central domain where it helps coordinate assembly of the platform of the 30S subunit.</text>
</comment>
<dbReference type="InterPro" id="IPR035987">
    <property type="entry name" value="Ribosomal_uS8_sf"/>
</dbReference>
<dbReference type="HAMAP" id="MF_01302_B">
    <property type="entry name" value="Ribosomal_uS8_B"/>
    <property type="match status" value="1"/>
</dbReference>
<dbReference type="GO" id="GO:0019843">
    <property type="term" value="F:rRNA binding"/>
    <property type="evidence" value="ECO:0007669"/>
    <property type="project" value="UniProtKB-UniRule"/>
</dbReference>
<protein>
    <recommendedName>
        <fullName evidence="4 5">Small ribosomal subunit protein uS8</fullName>
    </recommendedName>
</protein>
<reference evidence="7 8" key="1">
    <citation type="journal article" date="2016" name="Environ. Microbiol.">
        <title>Genomic resolution of a cold subsurface aquifer community provides metabolic insights for novel microbes adapted to high CO concentrations.</title>
        <authorList>
            <person name="Probst A.J."/>
            <person name="Castelle C.J."/>
            <person name="Singh A."/>
            <person name="Brown C.T."/>
            <person name="Anantharaman K."/>
            <person name="Sharon I."/>
            <person name="Hug L.A."/>
            <person name="Burstein D."/>
            <person name="Emerson J.B."/>
            <person name="Thomas B.C."/>
            <person name="Banfield J.F."/>
        </authorList>
    </citation>
    <scope>NUCLEOTIDE SEQUENCE [LARGE SCALE GENOMIC DNA]</scope>
    <source>
        <strain evidence="7">CG1_02_37_22</strain>
    </source>
</reference>
<dbReference type="InterPro" id="IPR000630">
    <property type="entry name" value="Ribosomal_uS8"/>
</dbReference>
<dbReference type="Pfam" id="PF00410">
    <property type="entry name" value="Ribosomal_S8"/>
    <property type="match status" value="1"/>
</dbReference>
<dbReference type="Gene3D" id="3.30.1370.30">
    <property type="match status" value="1"/>
</dbReference>
<dbReference type="AlphaFoldDB" id="A0A1J4TW67"/>
<dbReference type="EMBL" id="MNUY01000039">
    <property type="protein sequence ID" value="OIO14319.1"/>
    <property type="molecule type" value="Genomic_DNA"/>
</dbReference>
<evidence type="ECO:0000256" key="2">
    <source>
        <dbReference type="ARBA" id="ARBA00022980"/>
    </source>
</evidence>
<keyword evidence="3 5" id="KW-0687">Ribonucleoprotein</keyword>
<dbReference type="PANTHER" id="PTHR11758">
    <property type="entry name" value="40S RIBOSOMAL PROTEIN S15A"/>
    <property type="match status" value="1"/>
</dbReference>
<proteinExistence type="inferred from homology"/>